<feature type="site" description="Transition state stabilizer" evidence="7">
    <location>
        <position position="95"/>
    </location>
</feature>
<feature type="active site" description="Nucleophile" evidence="7">
    <location>
        <position position="101"/>
    </location>
</feature>
<gene>
    <name evidence="10" type="ORF">O181_024773</name>
</gene>
<evidence type="ECO:0000256" key="8">
    <source>
        <dbReference type="RuleBase" id="RU361215"/>
    </source>
</evidence>
<evidence type="ECO:0000256" key="6">
    <source>
        <dbReference type="ARBA" id="ARBA00022807"/>
    </source>
</evidence>
<dbReference type="GO" id="GO:0006511">
    <property type="term" value="P:ubiquitin-dependent protein catabolic process"/>
    <property type="evidence" value="ECO:0007669"/>
    <property type="project" value="UniProtKB-UniRule"/>
</dbReference>
<dbReference type="SUPFAM" id="SSF54001">
    <property type="entry name" value="Cysteine proteinases"/>
    <property type="match status" value="1"/>
</dbReference>
<dbReference type="EC" id="3.4.19.12" evidence="8"/>
<comment type="catalytic activity">
    <reaction evidence="1 7 8">
        <text>Thiol-dependent hydrolysis of ester, thioester, amide, peptide and isopeptide bonds formed by the C-terminal Gly of ubiquitin (a 76-residue protein attached to proteins as an intracellular targeting signal).</text>
        <dbReference type="EC" id="3.4.19.12"/>
    </reaction>
</comment>
<keyword evidence="6 7" id="KW-0788">Thiol protease</keyword>
<keyword evidence="5 7" id="KW-0378">Hydrolase</keyword>
<dbReference type="PROSITE" id="PS00140">
    <property type="entry name" value="UCH_1"/>
    <property type="match status" value="1"/>
</dbReference>
<feature type="domain" description="UCH catalytic" evidence="9">
    <location>
        <begin position="2"/>
        <end position="239"/>
    </location>
</feature>
<evidence type="ECO:0000259" key="9">
    <source>
        <dbReference type="PROSITE" id="PS52048"/>
    </source>
</evidence>
<dbReference type="FunFam" id="3.40.532.10:FF:000006">
    <property type="entry name" value="Ubiquitin carboxyl-terminal hydrolase"/>
    <property type="match status" value="1"/>
</dbReference>
<dbReference type="EMBL" id="AVOT02007985">
    <property type="protein sequence ID" value="MBW0485058.1"/>
    <property type="molecule type" value="Genomic_DNA"/>
</dbReference>
<reference evidence="10" key="1">
    <citation type="submission" date="2021-03" db="EMBL/GenBank/DDBJ databases">
        <title>Draft genome sequence of rust myrtle Austropuccinia psidii MF-1, a brazilian biotype.</title>
        <authorList>
            <person name="Quecine M.C."/>
            <person name="Pachon D.M.R."/>
            <person name="Bonatelli M.L."/>
            <person name="Correr F.H."/>
            <person name="Franceschini L.M."/>
            <person name="Leite T.F."/>
            <person name="Margarido G.R.A."/>
            <person name="Almeida C.A."/>
            <person name="Ferrarezi J.A."/>
            <person name="Labate C.A."/>
        </authorList>
    </citation>
    <scope>NUCLEOTIDE SEQUENCE</scope>
    <source>
        <strain evidence="10">MF-1</strain>
    </source>
</reference>
<dbReference type="Pfam" id="PF01088">
    <property type="entry name" value="Peptidase_C12"/>
    <property type="match status" value="1"/>
</dbReference>
<organism evidence="10 11">
    <name type="scientific">Austropuccinia psidii MF-1</name>
    <dbReference type="NCBI Taxonomy" id="1389203"/>
    <lineage>
        <taxon>Eukaryota</taxon>
        <taxon>Fungi</taxon>
        <taxon>Dikarya</taxon>
        <taxon>Basidiomycota</taxon>
        <taxon>Pucciniomycotina</taxon>
        <taxon>Pucciniomycetes</taxon>
        <taxon>Pucciniales</taxon>
        <taxon>Sphaerophragmiaceae</taxon>
        <taxon>Austropuccinia</taxon>
    </lineage>
</organism>
<dbReference type="PRINTS" id="PR00707">
    <property type="entry name" value="UBCTHYDRLASE"/>
</dbReference>
<dbReference type="GO" id="GO:0004843">
    <property type="term" value="F:cysteine-type deubiquitinase activity"/>
    <property type="evidence" value="ECO:0007669"/>
    <property type="project" value="UniProtKB-UniRule"/>
</dbReference>
<keyword evidence="3 7" id="KW-0645">Protease</keyword>
<dbReference type="InterPro" id="IPR001578">
    <property type="entry name" value="Peptidase_C12_UCH"/>
</dbReference>
<dbReference type="Gene3D" id="3.40.532.10">
    <property type="entry name" value="Peptidase C12, ubiquitin carboxyl-terminal hydrolase"/>
    <property type="match status" value="1"/>
</dbReference>
<dbReference type="InterPro" id="IPR038765">
    <property type="entry name" value="Papain-like_cys_pep_sf"/>
</dbReference>
<dbReference type="Proteomes" id="UP000765509">
    <property type="component" value="Unassembled WGS sequence"/>
</dbReference>
<evidence type="ECO:0000256" key="5">
    <source>
        <dbReference type="ARBA" id="ARBA00022801"/>
    </source>
</evidence>
<evidence type="ECO:0000256" key="4">
    <source>
        <dbReference type="ARBA" id="ARBA00022786"/>
    </source>
</evidence>
<feature type="site" description="Important for enzyme activity" evidence="7">
    <location>
        <position position="195"/>
    </location>
</feature>
<evidence type="ECO:0000313" key="11">
    <source>
        <dbReference type="Proteomes" id="UP000765509"/>
    </source>
</evidence>
<keyword evidence="11" id="KW-1185">Reference proteome</keyword>
<accession>A0A9Q3CJI3</accession>
<keyword evidence="4 7" id="KW-0833">Ubl conjugation pathway</keyword>
<comment type="similarity">
    <text evidence="2 7 8">Belongs to the peptidase C12 family.</text>
</comment>
<dbReference type="PANTHER" id="PTHR10589">
    <property type="entry name" value="UBIQUITIN CARBOXYL-TERMINAL HYDROLASE"/>
    <property type="match status" value="1"/>
</dbReference>
<evidence type="ECO:0000256" key="2">
    <source>
        <dbReference type="ARBA" id="ARBA00009326"/>
    </source>
</evidence>
<dbReference type="GO" id="GO:0016579">
    <property type="term" value="P:protein deubiquitination"/>
    <property type="evidence" value="ECO:0007669"/>
    <property type="project" value="TreeGrafter"/>
</dbReference>
<dbReference type="InterPro" id="IPR036959">
    <property type="entry name" value="Peptidase_C12_UCH_sf"/>
</dbReference>
<dbReference type="OrthoDB" id="427186at2759"/>
<dbReference type="PROSITE" id="PS52048">
    <property type="entry name" value="UCH_DOMAIN"/>
    <property type="match status" value="1"/>
</dbReference>
<evidence type="ECO:0000313" key="10">
    <source>
        <dbReference type="EMBL" id="MBW0485058.1"/>
    </source>
</evidence>
<name>A0A9Q3CJI3_9BASI</name>
<evidence type="ECO:0000256" key="1">
    <source>
        <dbReference type="ARBA" id="ARBA00000707"/>
    </source>
</evidence>
<dbReference type="GO" id="GO:0005737">
    <property type="term" value="C:cytoplasm"/>
    <property type="evidence" value="ECO:0007669"/>
    <property type="project" value="TreeGrafter"/>
</dbReference>
<comment type="caution">
    <text evidence="10">The sequence shown here is derived from an EMBL/GenBank/DDBJ whole genome shotgun (WGS) entry which is preliminary data.</text>
</comment>
<proteinExistence type="inferred from homology"/>
<dbReference type="AlphaFoldDB" id="A0A9Q3CJI3"/>
<evidence type="ECO:0000256" key="3">
    <source>
        <dbReference type="ARBA" id="ARBA00022670"/>
    </source>
</evidence>
<dbReference type="PANTHER" id="PTHR10589:SF17">
    <property type="entry name" value="UBIQUITIN CARBOXYL-TERMINAL HYDROLASE"/>
    <property type="match status" value="1"/>
</dbReference>
<evidence type="ECO:0000256" key="7">
    <source>
        <dbReference type="PROSITE-ProRule" id="PRU01393"/>
    </source>
</evidence>
<sequence>MRWLPLESNPEVMNSWSAALGLSTESASFADVYGLEEELLSMVPRPVYAVLMLFPISEEYEADRASERERVEKEREKLGPEFIKRMDENVVFIKQTINNACGTIGLLHALANNPDIPIAPGPLTAFFQKCTSKSPSERAQILESDEAIASVHAELAESGQSQVPDLEEDVNLHFVCFVRSSVSHPSGLDRLIELDGRKAFPIDHGPLQTDLLSAVIPVVKKFIALSRDSLQFNLIALCQTPS</sequence>
<protein>
    <recommendedName>
        <fullName evidence="8">Ubiquitin carboxyl-terminal hydrolase</fullName>
        <ecNumber evidence="8">3.4.19.12</ecNumber>
    </recommendedName>
</protein>
<dbReference type="InterPro" id="IPR057254">
    <property type="entry name" value="UCH_AS"/>
</dbReference>
<dbReference type="CDD" id="cd09616">
    <property type="entry name" value="Peptidase_C12_UCH_L1_L3"/>
    <property type="match status" value="1"/>
</dbReference>
<feature type="active site" description="Proton donor" evidence="7">
    <location>
        <position position="173"/>
    </location>
</feature>